<dbReference type="Gene3D" id="2.115.10.20">
    <property type="entry name" value="Glycosyl hydrolase domain, family 43"/>
    <property type="match status" value="1"/>
</dbReference>
<organism evidence="1 2">
    <name type="scientific">Lignipirellula cremea</name>
    <dbReference type="NCBI Taxonomy" id="2528010"/>
    <lineage>
        <taxon>Bacteria</taxon>
        <taxon>Pseudomonadati</taxon>
        <taxon>Planctomycetota</taxon>
        <taxon>Planctomycetia</taxon>
        <taxon>Pirellulales</taxon>
        <taxon>Pirellulaceae</taxon>
        <taxon>Lignipirellula</taxon>
    </lineage>
</organism>
<keyword evidence="2" id="KW-1185">Reference proteome</keyword>
<evidence type="ECO:0008006" key="3">
    <source>
        <dbReference type="Google" id="ProtNLM"/>
    </source>
</evidence>
<dbReference type="PROSITE" id="PS51318">
    <property type="entry name" value="TAT"/>
    <property type="match status" value="1"/>
</dbReference>
<dbReference type="InterPro" id="IPR023296">
    <property type="entry name" value="Glyco_hydro_beta-prop_sf"/>
</dbReference>
<protein>
    <recommendedName>
        <fullName evidence="3">Glycosyl hydrolase family 32 N-terminal domain-containing protein</fullName>
    </recommendedName>
</protein>
<dbReference type="RefSeq" id="WP_197442412.1">
    <property type="nucleotide sequence ID" value="NZ_CP036433.1"/>
</dbReference>
<gene>
    <name evidence="1" type="ORF">Pla8534_41000</name>
</gene>
<dbReference type="EMBL" id="CP036433">
    <property type="protein sequence ID" value="QDU96280.1"/>
    <property type="molecule type" value="Genomic_DNA"/>
</dbReference>
<reference evidence="1 2" key="1">
    <citation type="submission" date="2019-02" db="EMBL/GenBank/DDBJ databases">
        <title>Deep-cultivation of Planctomycetes and their phenomic and genomic characterization uncovers novel biology.</title>
        <authorList>
            <person name="Wiegand S."/>
            <person name="Jogler M."/>
            <person name="Boedeker C."/>
            <person name="Pinto D."/>
            <person name="Vollmers J."/>
            <person name="Rivas-Marin E."/>
            <person name="Kohn T."/>
            <person name="Peeters S.H."/>
            <person name="Heuer A."/>
            <person name="Rast P."/>
            <person name="Oberbeckmann S."/>
            <person name="Bunk B."/>
            <person name="Jeske O."/>
            <person name="Meyerdierks A."/>
            <person name="Storesund J.E."/>
            <person name="Kallscheuer N."/>
            <person name="Luecker S."/>
            <person name="Lage O.M."/>
            <person name="Pohl T."/>
            <person name="Merkel B.J."/>
            <person name="Hornburger P."/>
            <person name="Mueller R.-W."/>
            <person name="Bruemmer F."/>
            <person name="Labrenz M."/>
            <person name="Spormann A.M."/>
            <person name="Op den Camp H."/>
            <person name="Overmann J."/>
            <person name="Amann R."/>
            <person name="Jetten M.S.M."/>
            <person name="Mascher T."/>
            <person name="Medema M.H."/>
            <person name="Devos D.P."/>
            <person name="Kaster A.-K."/>
            <person name="Ovreas L."/>
            <person name="Rohde M."/>
            <person name="Galperin M.Y."/>
            <person name="Jogler C."/>
        </authorList>
    </citation>
    <scope>NUCLEOTIDE SEQUENCE [LARGE SCALE GENOMIC DNA]</scope>
    <source>
        <strain evidence="1 2">Pla85_3_4</strain>
    </source>
</reference>
<dbReference type="SUPFAM" id="SSF75005">
    <property type="entry name" value="Arabinanase/levansucrase/invertase"/>
    <property type="match status" value="1"/>
</dbReference>
<accession>A0A518DWS2</accession>
<evidence type="ECO:0000313" key="2">
    <source>
        <dbReference type="Proteomes" id="UP000317648"/>
    </source>
</evidence>
<sequence>MNGSEITRRNWLKSTSLLTLGAASSAWMPPRAQTAEAATPAVIDIGSRRELFIDDVLIERMDGAAQRRLHHPQPQGIVLEHDEKWEGSGSGYHSVFQDGDLYRMYYKAWHLEATPGRLDSQRHPLYCCYAESKDGILWTKPALGLVEFAGSRQNNIVLASDSIPGMTIDAGHPAVFKDENPAAPDSQRYKAFVRSPRPGGLYALGSSDGLHWNRLASEPVITEGAFDSQNLAFWDPAIGKYRAYWRIFTQGIRAIRTATSEDFLHWGPASDLTYEDSPVEHLYTNQVKPYYRAPHLLIGFPSRYLERSAGDSLDALPEAEHRRLRSSARDRYGKAVTEGLLMASRDGVHFQRWNEAFLRPGVERAGTWNYGHQYLAWHLVETSSAIEDAPPEISLYAVESYWTKPGSKLRRYTLRRDGFVSVSAPMRGGELTTRPIKFRGKELRLNFATSAAGNLFVELQDADGKALPGYRQEDCQSVFGDTHDRVVTWKQGADVSSLVGRPIRLRFRLEDADLYAFRFQD</sequence>
<proteinExistence type="predicted"/>
<name>A0A518DWS2_9BACT</name>
<evidence type="ECO:0000313" key="1">
    <source>
        <dbReference type="EMBL" id="QDU96280.1"/>
    </source>
</evidence>
<dbReference type="InterPro" id="IPR006311">
    <property type="entry name" value="TAT_signal"/>
</dbReference>
<dbReference type="AlphaFoldDB" id="A0A518DWS2"/>
<dbReference type="KEGG" id="lcre:Pla8534_41000"/>
<dbReference type="Proteomes" id="UP000317648">
    <property type="component" value="Chromosome"/>
</dbReference>